<dbReference type="PANTHER" id="PTHR47510:SF3">
    <property type="entry name" value="ENDO_EXONUCLEASE_PHOSPHATASE DOMAIN-CONTAINING PROTEIN"/>
    <property type="match status" value="1"/>
</dbReference>
<dbReference type="Gene3D" id="1.10.10.60">
    <property type="entry name" value="Homeodomain-like"/>
    <property type="match status" value="1"/>
</dbReference>
<dbReference type="PANTHER" id="PTHR47510">
    <property type="entry name" value="REVERSE TRANSCRIPTASE DOMAIN-CONTAINING PROTEIN"/>
    <property type="match status" value="1"/>
</dbReference>
<proteinExistence type="predicted"/>
<feature type="region of interest" description="Disordered" evidence="1">
    <location>
        <begin position="672"/>
        <end position="704"/>
    </location>
</feature>
<dbReference type="SUPFAM" id="SSF56219">
    <property type="entry name" value="DNase I-like"/>
    <property type="match status" value="1"/>
</dbReference>
<evidence type="ECO:0000256" key="1">
    <source>
        <dbReference type="SAM" id="MobiDB-lite"/>
    </source>
</evidence>
<reference evidence="2" key="2">
    <citation type="journal article" date="2023" name="Science">
        <title>Genomic signatures of disease resistance in endangered staghorn corals.</title>
        <authorList>
            <person name="Vollmer S.V."/>
            <person name="Selwyn J.D."/>
            <person name="Despard B.A."/>
            <person name="Roesel C.L."/>
        </authorList>
    </citation>
    <scope>NUCLEOTIDE SEQUENCE</scope>
    <source>
        <strain evidence="2">K2</strain>
    </source>
</reference>
<comment type="caution">
    <text evidence="2">The sequence shown here is derived from an EMBL/GenBank/DDBJ whole genome shotgun (WGS) entry which is preliminary data.</text>
</comment>
<name>A0AAD9Q617_ACRCE</name>
<dbReference type="EMBL" id="JARQWQ010000063">
    <property type="protein sequence ID" value="KAK2555390.1"/>
    <property type="molecule type" value="Genomic_DNA"/>
</dbReference>
<evidence type="ECO:0000313" key="2">
    <source>
        <dbReference type="EMBL" id="KAK2555390.1"/>
    </source>
</evidence>
<sequence>MCSLLRFRGSRGGRRRIPVRISTRRDTFNYSSFRTSADKRKRVLSSVQLTNCASLPRITPACLVLYIRSLVKNFAREELQSELISNSIDLCCLSETWLRSDMDSSLVTPDGYLMLRKDRTVKRGGGVAILCRKDWRMEEIDVPHNEYECLWARVSTTNQDYFVASVYHPPTFDYYETAFIEFLVNSCEIILATSSNARALIAGDSNKLDLKSLTKQSGLSQLVKTPTRNDSILDIFLTNTQNIFGRVCTSKSVTKSDHSRVSVFPRTRNPPVRSAFEFIDARNHCKSLILQKLQATDFSHVLAENDINIAIDKFSCIVHEHFKNSFRSIRVRMSSKDPSFMSHLLKQLLSKRNKLLRKGMAQEASFLQPRITQLIKENQLNLTKVNKQKHDMGSKSWWKVIDKLTGRVGLSMNLSSLYKVNDINTHFESINTDISYVEPALLEIIPELHKAPVIHEISVLKALVRVKRTTTGLDDLPFWVWKEYALELTPVITHILNVSLASQQVPKIWKTANVRPIPKDTNISALDQLGPISVTYIIMRLFERLILDFELRKPINLPKGRIVELKLPYKVIDFLKDRQQRACVDKVMTSFLPVLLTIMVNDIGPTSQNTLMTKYADDITCSIPVGPYVNDRASEEDIKDRDVRLWTSIMGASSHPLKVLLPPLKNRALRDGSHPYQIPRVNTESSPSVSPVTSSSDKRSDLSKEKKMSLKEEVICLIEIYARINNDFKNRKVRNKDIWCDISQEMLTEGHVSCDAKSWEPSSRTSKELMQHPLKTTRKLEMMQRNLPTMKNYKHIP</sequence>
<evidence type="ECO:0008006" key="4">
    <source>
        <dbReference type="Google" id="ProtNLM"/>
    </source>
</evidence>
<organism evidence="2 3">
    <name type="scientific">Acropora cervicornis</name>
    <name type="common">Staghorn coral</name>
    <dbReference type="NCBI Taxonomy" id="6130"/>
    <lineage>
        <taxon>Eukaryota</taxon>
        <taxon>Metazoa</taxon>
        <taxon>Cnidaria</taxon>
        <taxon>Anthozoa</taxon>
        <taxon>Hexacorallia</taxon>
        <taxon>Scleractinia</taxon>
        <taxon>Astrocoeniina</taxon>
        <taxon>Acroporidae</taxon>
        <taxon>Acropora</taxon>
    </lineage>
</organism>
<dbReference type="AlphaFoldDB" id="A0AAD9Q617"/>
<dbReference type="Proteomes" id="UP001249851">
    <property type="component" value="Unassembled WGS sequence"/>
</dbReference>
<protein>
    <recommendedName>
        <fullName evidence="4">Reverse transcriptase</fullName>
    </recommendedName>
</protein>
<reference evidence="2" key="1">
    <citation type="journal article" date="2023" name="G3 (Bethesda)">
        <title>Whole genome assembly and annotation of the endangered Caribbean coral Acropora cervicornis.</title>
        <authorList>
            <person name="Selwyn J.D."/>
            <person name="Vollmer S.V."/>
        </authorList>
    </citation>
    <scope>NUCLEOTIDE SEQUENCE</scope>
    <source>
        <strain evidence="2">K2</strain>
    </source>
</reference>
<feature type="compositionally biased region" description="Low complexity" evidence="1">
    <location>
        <begin position="685"/>
        <end position="695"/>
    </location>
</feature>
<accession>A0AAD9Q617</accession>
<gene>
    <name evidence="2" type="ORF">P5673_023031</name>
</gene>
<dbReference type="InterPro" id="IPR036691">
    <property type="entry name" value="Endo/exonu/phosph_ase_sf"/>
</dbReference>
<dbReference type="Gene3D" id="3.60.10.10">
    <property type="entry name" value="Endonuclease/exonuclease/phosphatase"/>
    <property type="match status" value="1"/>
</dbReference>
<keyword evidence="3" id="KW-1185">Reference proteome</keyword>
<evidence type="ECO:0000313" key="3">
    <source>
        <dbReference type="Proteomes" id="UP001249851"/>
    </source>
</evidence>